<evidence type="ECO:0000313" key="6">
    <source>
        <dbReference type="EMBL" id="JAS68031.1"/>
    </source>
</evidence>
<feature type="non-terminal residue" evidence="6">
    <location>
        <position position="1"/>
    </location>
</feature>
<protein>
    <recommendedName>
        <fullName evidence="5">Sec39 domain-containing protein</fullName>
    </recommendedName>
</protein>
<comment type="subcellular location">
    <subcellularLocation>
        <location evidence="1">Endoplasmic reticulum</location>
    </subcellularLocation>
</comment>
<evidence type="ECO:0000256" key="4">
    <source>
        <dbReference type="ARBA" id="ARBA00022927"/>
    </source>
</evidence>
<evidence type="ECO:0000256" key="2">
    <source>
        <dbReference type="ARBA" id="ARBA00022448"/>
    </source>
</evidence>
<gene>
    <name evidence="6" type="ORF">g.14130</name>
</gene>
<dbReference type="EMBL" id="GECZ01001738">
    <property type="protein sequence ID" value="JAS68031.1"/>
    <property type="molecule type" value="Transcribed_RNA"/>
</dbReference>
<evidence type="ECO:0000256" key="3">
    <source>
        <dbReference type="ARBA" id="ARBA00022824"/>
    </source>
</evidence>
<dbReference type="InterPro" id="IPR013244">
    <property type="entry name" value="Sec39_domain"/>
</dbReference>
<dbReference type="Pfam" id="PF08314">
    <property type="entry name" value="Sec39"/>
    <property type="match status" value="2"/>
</dbReference>
<accession>A0A1B6H057</accession>
<dbReference type="GO" id="GO:0006890">
    <property type="term" value="P:retrograde vesicle-mediated transport, Golgi to endoplasmic reticulum"/>
    <property type="evidence" value="ECO:0007669"/>
    <property type="project" value="InterPro"/>
</dbReference>
<keyword evidence="4" id="KW-0653">Protein transport</keyword>
<dbReference type="GO" id="GO:0000149">
    <property type="term" value="F:SNARE binding"/>
    <property type="evidence" value="ECO:0007669"/>
    <property type="project" value="TreeGrafter"/>
</dbReference>
<dbReference type="PANTHER" id="PTHR15922">
    <property type="entry name" value="NEUROBLASTOMA-AMPLIFIED SEQUENCE"/>
    <property type="match status" value="1"/>
</dbReference>
<dbReference type="PANTHER" id="PTHR15922:SF2">
    <property type="entry name" value="NBAS SUBUNIT OF NRZ TETHERING COMPLEX"/>
    <property type="match status" value="1"/>
</dbReference>
<feature type="domain" description="Sec39" evidence="5">
    <location>
        <begin position="60"/>
        <end position="268"/>
    </location>
</feature>
<evidence type="ECO:0000259" key="5">
    <source>
        <dbReference type="Pfam" id="PF08314"/>
    </source>
</evidence>
<dbReference type="GO" id="GO:0015031">
    <property type="term" value="P:protein transport"/>
    <property type="evidence" value="ECO:0007669"/>
    <property type="project" value="UniProtKB-KW"/>
</dbReference>
<keyword evidence="2" id="KW-0813">Transport</keyword>
<dbReference type="AlphaFoldDB" id="A0A1B6H057"/>
<keyword evidence="3" id="KW-0256">Endoplasmic reticulum</keyword>
<feature type="domain" description="Sec39" evidence="5">
    <location>
        <begin position="362"/>
        <end position="672"/>
    </location>
</feature>
<proteinExistence type="predicted"/>
<feature type="non-terminal residue" evidence="6">
    <location>
        <position position="894"/>
    </location>
</feature>
<dbReference type="GO" id="GO:0070939">
    <property type="term" value="C:Dsl1/NZR complex"/>
    <property type="evidence" value="ECO:0007669"/>
    <property type="project" value="TreeGrafter"/>
</dbReference>
<organism evidence="6">
    <name type="scientific">Cuerna arida</name>
    <dbReference type="NCBI Taxonomy" id="1464854"/>
    <lineage>
        <taxon>Eukaryota</taxon>
        <taxon>Metazoa</taxon>
        <taxon>Ecdysozoa</taxon>
        <taxon>Arthropoda</taxon>
        <taxon>Hexapoda</taxon>
        <taxon>Insecta</taxon>
        <taxon>Pterygota</taxon>
        <taxon>Neoptera</taxon>
        <taxon>Paraneoptera</taxon>
        <taxon>Hemiptera</taxon>
        <taxon>Auchenorrhyncha</taxon>
        <taxon>Membracoidea</taxon>
        <taxon>Cicadellidae</taxon>
        <taxon>Cicadellinae</taxon>
        <taxon>Proconiini</taxon>
        <taxon>Cuerna</taxon>
    </lineage>
</organism>
<evidence type="ECO:0000256" key="1">
    <source>
        <dbReference type="ARBA" id="ARBA00004240"/>
    </source>
</evidence>
<name>A0A1B6H057_9HEMI</name>
<sequence>EELPSSPAEKLSEDQKCLIVTRRTLLRFSDRLHTYEQIISSSEETYDREMYDKFRRQPVVLSAIELAQKSDHRAVGLLLTYQGPGTLPYWLTVLSNFPETTNPAAYKDLLPECSADGEIFPWEQSKIRDDDWCENNHFDVLEPEEDMSEYNVPERDEQLSVEVVEEWYRNRVYQLEQYSNMVDQPLELVKLARERNIKGLDCLFSELVTLDVLVYDVGMDDISLRDLEVMSHLQKAQALMSESNEDNFVENLRHRLVPFLQRCERLQSLSRRQLLSQFLSEISSKGLRLPLKMFDYCTKEPQNLIIPETEELIMLALDSVYSYQDTDQLSVVDAILRILPTSSLGTSAVELLDRVEAAQNELQVAIILRGRGHPLNLHYIHSHRANKDTARALFLDLSTTLGNRVPAASDTDWNQLLQDLLQMQNLVFTCVPLNLCYEVHTVAVLASGNSAVVRTAVRCLCCHSEERDRKPLSLQRSVELVLQAATNYFDAAASLTDPNIRLAKSCLNLITEDNPEIQEEKDLITALQLLNEFKINLLPLQVRLCKERMRLIESCLASRPTAYKDHHKLLSLAHKLRICGKDSRQREGTILVRVANIAFEARDYQHCAEICQQLMERRHAVGWEITQQLGQCGEFWDLATRRRLIAFALVHCPDDKVQELMESRCELEYKRLQTFIYEQTGTTETPSEDEEFLDAVTSPQSPTKEFLPQISSTLHNTSRLFTQLTKSGFWKEKLLHKDNSKDLESRRKADSSMSLQGFPEFYRSLHDRCHQSVLSADYSGEAVVDWRQYQLIQAILQASLLQQEKLPRHLLRDMDNVLVHFASLMLPEDSCVGLATLLSLSKPEASDQCFSCLPLTLLTLQLAVYFLALLQTLRHDQQAFLWTPDQVLAWAMSH</sequence>
<reference evidence="6" key="1">
    <citation type="submission" date="2015-11" db="EMBL/GenBank/DDBJ databases">
        <title>De novo transcriptome assembly of four potential Pierce s Disease insect vectors from Arizona vineyards.</title>
        <authorList>
            <person name="Tassone E.E."/>
        </authorList>
    </citation>
    <scope>NUCLEOTIDE SEQUENCE</scope>
</reference>